<dbReference type="EMBL" id="CP018092">
    <property type="protein sequence ID" value="ATS17508.1"/>
    <property type="molecule type" value="Genomic_DNA"/>
</dbReference>
<reference evidence="2" key="2">
    <citation type="journal article" date="2022" name="Front. Microbiol.">
        <title>Comparative Genomic Analysis Revealed Distinct Molecular Components and Organization of CO2-Concentrating Mechanism in Thermophilic Cyanobacteria.</title>
        <authorList>
            <person name="Tang J."/>
            <person name="Zhou H."/>
            <person name="Yao D."/>
            <person name="Riaz S."/>
            <person name="You D."/>
            <person name="Klepacz-Smolka A."/>
            <person name="Daroch M."/>
        </authorList>
    </citation>
    <scope>NUCLEOTIDE SEQUENCE [LARGE SCALE GENOMIC DNA]</scope>
    <source>
        <strain evidence="2">PCC 6715</strain>
    </source>
</reference>
<reference evidence="1 2" key="1">
    <citation type="submission" date="2016-11" db="EMBL/GenBank/DDBJ databases">
        <title>Complete genome sequence of thermophilic cyanobacteria strain Synechococcus sp. PCC6715.</title>
        <authorList>
            <person name="Tang J."/>
            <person name="Daroch M."/>
            <person name="Liang Y."/>
            <person name="Jiang D."/>
            <person name="Shah M."/>
        </authorList>
    </citation>
    <scope>NUCLEOTIDE SEQUENCE [LARGE SCALE GENOMIC DNA]</scope>
    <source>
        <strain evidence="1 2">PCC 6715</strain>
    </source>
</reference>
<dbReference type="RefSeq" id="WP_198406078.1">
    <property type="nucleotide sequence ID" value="NZ_CP018092.1"/>
</dbReference>
<gene>
    <name evidence="1" type="ORF">BRW62_00705</name>
</gene>
<evidence type="ECO:0000313" key="2">
    <source>
        <dbReference type="Proteomes" id="UP000231057"/>
    </source>
</evidence>
<dbReference type="Proteomes" id="UP000231057">
    <property type="component" value="Chromosome"/>
</dbReference>
<keyword evidence="2" id="KW-1185">Reference proteome</keyword>
<accession>A0A2D2PZ32</accession>
<proteinExistence type="predicted"/>
<dbReference type="AlphaFoldDB" id="A0A2D2PZ32"/>
<name>A0A2D2PZ32_PARLV</name>
<evidence type="ECO:0000313" key="1">
    <source>
        <dbReference type="EMBL" id="ATS17508.1"/>
    </source>
</evidence>
<protein>
    <submittedName>
        <fullName evidence="1">Uncharacterized protein</fullName>
    </submittedName>
</protein>
<organism evidence="1 2">
    <name type="scientific">Parathermosynechococcus lividus PCC 6715</name>
    <dbReference type="NCBI Taxonomy" id="1917166"/>
    <lineage>
        <taxon>Bacteria</taxon>
        <taxon>Bacillati</taxon>
        <taxon>Cyanobacteriota</taxon>
        <taxon>Cyanophyceae</taxon>
        <taxon>Acaryochloridales</taxon>
        <taxon>Thermosynechococcaceae</taxon>
        <taxon>Parathermosynechococcus</taxon>
    </lineage>
</organism>
<sequence>MMQFLRTVWLCSVLLGSIGVALPVVTPAALARRREAPKVVKVTAVTLESENIAGVWYHRLTGRLINETDQPARNIQIYYEIYAPNSNRIVDAGSTTLKSRVVNSQAEAEFLIIPNAAGRVKITLVEWLSGDRDYRSHPQMQEFP</sequence>
<dbReference type="KEGG" id="slw:BRW62_00705"/>